<sequence length="254" mass="28664">MLRFFLLLTVFVSADACHLRRLVSSDEEILLLIDRKMLGEDGTLRRSLSDVWVNTSAFCQSEQSVDCVIELDNLQHELNDLDPVPVPQPGARLPVSADEATKLYKDFVGSHQGEPILAVFQQLYPRILLNKYGIKTSGDYAAIAYFATEMAHSNALDFDLRTELLSILKGHIPNESYATLVCSTLEAAKREAVRQNREKIRLQSLIALNPKEFVAGDPDTYATASHRRLLRQYERSSMAAIVTRLTQWQQEPVN</sequence>
<dbReference type="RefSeq" id="WP_207326987.1">
    <property type="nucleotide sequence ID" value="NZ_JAFMYW010000001.1"/>
</dbReference>
<keyword evidence="2" id="KW-1185">Reference proteome</keyword>
<organism evidence="1 2">
    <name type="scientific">Fibrella forsythiae</name>
    <dbReference type="NCBI Taxonomy" id="2817061"/>
    <lineage>
        <taxon>Bacteria</taxon>
        <taxon>Pseudomonadati</taxon>
        <taxon>Bacteroidota</taxon>
        <taxon>Cytophagia</taxon>
        <taxon>Cytophagales</taxon>
        <taxon>Spirosomataceae</taxon>
        <taxon>Fibrella</taxon>
    </lineage>
</organism>
<reference evidence="1 2" key="1">
    <citation type="submission" date="2021-03" db="EMBL/GenBank/DDBJ databases">
        <title>Fibrella sp. HMF5405 genome sequencing and assembly.</title>
        <authorList>
            <person name="Kang H."/>
            <person name="Kim H."/>
            <person name="Bae S."/>
            <person name="Joh K."/>
        </authorList>
    </citation>
    <scope>NUCLEOTIDE SEQUENCE [LARGE SCALE GENOMIC DNA]</scope>
    <source>
        <strain evidence="1 2">HMF5405</strain>
    </source>
</reference>
<proteinExistence type="predicted"/>
<evidence type="ECO:0000313" key="1">
    <source>
        <dbReference type="EMBL" id="MBO0947065.1"/>
    </source>
</evidence>
<protein>
    <recommendedName>
        <fullName evidence="3">DUF4375 domain-containing protein</fullName>
    </recommendedName>
</protein>
<evidence type="ECO:0000313" key="2">
    <source>
        <dbReference type="Proteomes" id="UP000664628"/>
    </source>
</evidence>
<evidence type="ECO:0008006" key="3">
    <source>
        <dbReference type="Google" id="ProtNLM"/>
    </source>
</evidence>
<dbReference type="Proteomes" id="UP000664628">
    <property type="component" value="Unassembled WGS sequence"/>
</dbReference>
<dbReference type="EMBL" id="JAFMYW010000001">
    <property type="protein sequence ID" value="MBO0947065.1"/>
    <property type="molecule type" value="Genomic_DNA"/>
</dbReference>
<comment type="caution">
    <text evidence="1">The sequence shown here is derived from an EMBL/GenBank/DDBJ whole genome shotgun (WGS) entry which is preliminary data.</text>
</comment>
<accession>A0ABS3JAR0</accession>
<gene>
    <name evidence="1" type="ORF">J2I46_00615</name>
</gene>
<name>A0ABS3JAR0_9BACT</name>